<dbReference type="CDD" id="cd01949">
    <property type="entry name" value="GGDEF"/>
    <property type="match status" value="1"/>
</dbReference>
<comment type="caution">
    <text evidence="5">The sequence shown here is derived from an EMBL/GenBank/DDBJ whole genome shotgun (WGS) entry which is preliminary data.</text>
</comment>
<dbReference type="PANTHER" id="PTHR45138:SF9">
    <property type="entry name" value="DIGUANYLATE CYCLASE DGCM-RELATED"/>
    <property type="match status" value="1"/>
</dbReference>
<feature type="transmembrane region" description="Helical" evidence="3">
    <location>
        <begin position="98"/>
        <end position="117"/>
    </location>
</feature>
<dbReference type="GO" id="GO:0005886">
    <property type="term" value="C:plasma membrane"/>
    <property type="evidence" value="ECO:0007669"/>
    <property type="project" value="TreeGrafter"/>
</dbReference>
<dbReference type="Pfam" id="PF00990">
    <property type="entry name" value="GGDEF"/>
    <property type="match status" value="1"/>
</dbReference>
<dbReference type="SUPFAM" id="SSF55073">
    <property type="entry name" value="Nucleotide cyclase"/>
    <property type="match status" value="1"/>
</dbReference>
<dbReference type="Proteomes" id="UP000316993">
    <property type="component" value="Unassembled WGS sequence"/>
</dbReference>
<dbReference type="InterPro" id="IPR000160">
    <property type="entry name" value="GGDEF_dom"/>
</dbReference>
<evidence type="ECO:0000256" key="1">
    <source>
        <dbReference type="ARBA" id="ARBA00012528"/>
    </source>
</evidence>
<evidence type="ECO:0000313" key="5">
    <source>
        <dbReference type="EMBL" id="TQN08381.1"/>
    </source>
</evidence>
<sequence length="385" mass="41907">MQLDFLTLLATTAISLFMISASLPLIMGRNISASARYVQASLLLQALAWAAIIASTYVPATLADRILSTVSIGCGSAAQWMNYRALAGWLGPRPWPRLLLVLVVATPLGYFLSFGSYAIRVGWANTLLAAVTLLVARATLQPQRPAETGWRRLIFVSMLTMAGLTLARGIVGAFTDQYPSFRTPHPVNLAFALGACVTVVLNTIAMLVAWRDEAEIKLRELAVTDALTSLPNRRGFEKRAQAMLAHARRHDLPLTALMLDLDHFKQVNDTHGHMRWATALCNCSAACSRKRAATATWPRAWAARSSAYCCTATHRPARRSTSGCASACGRRPLPNWAWRSISALAWPCCGLMTPAFSHCWHGPTGHSTRPRPTGAAACTVRPKML</sequence>
<feature type="transmembrane region" description="Helical" evidence="3">
    <location>
        <begin position="152"/>
        <end position="175"/>
    </location>
</feature>
<feature type="transmembrane region" description="Helical" evidence="3">
    <location>
        <begin position="40"/>
        <end position="60"/>
    </location>
</feature>
<dbReference type="AlphaFoldDB" id="A0A543LMI3"/>
<feature type="transmembrane region" description="Helical" evidence="3">
    <location>
        <begin position="6"/>
        <end position="28"/>
    </location>
</feature>
<organism evidence="5 6">
    <name type="scientific">Acidovorax temperans</name>
    <dbReference type="NCBI Taxonomy" id="80878"/>
    <lineage>
        <taxon>Bacteria</taxon>
        <taxon>Pseudomonadati</taxon>
        <taxon>Pseudomonadota</taxon>
        <taxon>Betaproteobacteria</taxon>
        <taxon>Burkholderiales</taxon>
        <taxon>Comamonadaceae</taxon>
        <taxon>Acidovorax</taxon>
    </lineage>
</organism>
<keyword evidence="3" id="KW-0472">Membrane</keyword>
<reference evidence="5 6" key="1">
    <citation type="submission" date="2019-06" db="EMBL/GenBank/DDBJ databases">
        <title>Genomic Encyclopedia of Archaeal and Bacterial Type Strains, Phase II (KMG-II): from individual species to whole genera.</title>
        <authorList>
            <person name="Goeker M."/>
        </authorList>
    </citation>
    <scope>NUCLEOTIDE SEQUENCE [LARGE SCALE GENOMIC DNA]</scope>
    <source>
        <strain evidence="5 6">DSM 7270</strain>
    </source>
</reference>
<proteinExistence type="predicted"/>
<keyword evidence="3" id="KW-0812">Transmembrane</keyword>
<feature type="domain" description="GGDEF" evidence="4">
    <location>
        <begin position="211"/>
        <end position="321"/>
    </location>
</feature>
<dbReference type="GO" id="GO:0052621">
    <property type="term" value="F:diguanylate cyclase activity"/>
    <property type="evidence" value="ECO:0007669"/>
    <property type="project" value="UniProtKB-EC"/>
</dbReference>
<evidence type="ECO:0000259" key="4">
    <source>
        <dbReference type="SMART" id="SM00267"/>
    </source>
</evidence>
<protein>
    <recommendedName>
        <fullName evidence="1">diguanylate cyclase</fullName>
        <ecNumber evidence="1">2.7.7.65</ecNumber>
    </recommendedName>
</protein>
<gene>
    <name evidence="5" type="ORF">BDD18_1546</name>
</gene>
<dbReference type="GO" id="GO:1902201">
    <property type="term" value="P:negative regulation of bacterial-type flagellum-dependent cell motility"/>
    <property type="evidence" value="ECO:0007669"/>
    <property type="project" value="TreeGrafter"/>
</dbReference>
<dbReference type="NCBIfam" id="TIGR00254">
    <property type="entry name" value="GGDEF"/>
    <property type="match status" value="1"/>
</dbReference>
<dbReference type="InterPro" id="IPR050469">
    <property type="entry name" value="Diguanylate_Cyclase"/>
</dbReference>
<dbReference type="InterPro" id="IPR043128">
    <property type="entry name" value="Rev_trsase/Diguanyl_cyclase"/>
</dbReference>
<comment type="catalytic activity">
    <reaction evidence="2">
        <text>2 GTP = 3',3'-c-di-GMP + 2 diphosphate</text>
        <dbReference type="Rhea" id="RHEA:24898"/>
        <dbReference type="ChEBI" id="CHEBI:33019"/>
        <dbReference type="ChEBI" id="CHEBI:37565"/>
        <dbReference type="ChEBI" id="CHEBI:58805"/>
        <dbReference type="EC" id="2.7.7.65"/>
    </reaction>
</comment>
<dbReference type="EC" id="2.7.7.65" evidence="1"/>
<evidence type="ECO:0000313" key="6">
    <source>
        <dbReference type="Proteomes" id="UP000316993"/>
    </source>
</evidence>
<dbReference type="GO" id="GO:0043709">
    <property type="term" value="P:cell adhesion involved in single-species biofilm formation"/>
    <property type="evidence" value="ECO:0007669"/>
    <property type="project" value="TreeGrafter"/>
</dbReference>
<accession>A0A543LMI3</accession>
<name>A0A543LMI3_9BURK</name>
<dbReference type="Gene3D" id="3.30.70.270">
    <property type="match status" value="1"/>
</dbReference>
<keyword evidence="3" id="KW-1133">Transmembrane helix</keyword>
<evidence type="ECO:0000256" key="3">
    <source>
        <dbReference type="SAM" id="Phobius"/>
    </source>
</evidence>
<dbReference type="PANTHER" id="PTHR45138">
    <property type="entry name" value="REGULATORY COMPONENTS OF SENSORY TRANSDUCTION SYSTEM"/>
    <property type="match status" value="1"/>
</dbReference>
<feature type="transmembrane region" description="Helical" evidence="3">
    <location>
        <begin position="187"/>
        <end position="210"/>
    </location>
</feature>
<dbReference type="InterPro" id="IPR029787">
    <property type="entry name" value="Nucleotide_cyclase"/>
</dbReference>
<dbReference type="EMBL" id="VFPV01000001">
    <property type="protein sequence ID" value="TQN08381.1"/>
    <property type="molecule type" value="Genomic_DNA"/>
</dbReference>
<evidence type="ECO:0000256" key="2">
    <source>
        <dbReference type="ARBA" id="ARBA00034247"/>
    </source>
</evidence>
<dbReference type="SMART" id="SM00267">
    <property type="entry name" value="GGDEF"/>
    <property type="match status" value="1"/>
</dbReference>